<feature type="transmembrane region" description="Helical" evidence="6">
    <location>
        <begin position="267"/>
        <end position="286"/>
    </location>
</feature>
<proteinExistence type="predicted"/>
<evidence type="ECO:0000256" key="1">
    <source>
        <dbReference type="ARBA" id="ARBA00004141"/>
    </source>
</evidence>
<feature type="transmembrane region" description="Helical" evidence="6">
    <location>
        <begin position="149"/>
        <end position="169"/>
    </location>
</feature>
<dbReference type="GO" id="GO:0016020">
    <property type="term" value="C:membrane"/>
    <property type="evidence" value="ECO:0007669"/>
    <property type="project" value="UniProtKB-SubCell"/>
</dbReference>
<sequence>MAPTRTLFERASTTTTTSSASVSCTSAVPDKYGHVPIDACDAYYNFYPSFDGNLAFAVLFGITTIIHLVQAIVYKKKYCWVITMGASWELAAFAIKTIGAHDQQKLAYVIWGTLLFLLAPLWINAFVYMTVARMVYFRIPEKKIWGVRAIRLGTLFIWLDVVCFLVQVGGGSMLSSDNSASTIRLGQKIYMVGIGIQLAFIVLFGGMTCWFYYRLAQLEGHSNLGRIKYLIWTMITVLVLVMVRIIYRLCEFGPGVSEDNPILANENYGFLLDAFPMLLALVLMNAMHPGLVLRGPDSDFPSLSRKEKKALKQQKKQEKAQRKADKKARKQGGSGYEMYDSVVEEETPRPTNGRYETYREHGREEHGRHQRDSGHNSSQELMA</sequence>
<dbReference type="OrthoDB" id="5384040at2759"/>
<gene>
    <name evidence="7" type="ORF">B0T10DRAFT_224726</name>
</gene>
<dbReference type="PANTHER" id="PTHR31465:SF15">
    <property type="entry name" value="LIPID TRANSPORTER ATNI-RELATED"/>
    <property type="match status" value="1"/>
</dbReference>
<organism evidence="7 8">
    <name type="scientific">Thelonectria olida</name>
    <dbReference type="NCBI Taxonomy" id="1576542"/>
    <lineage>
        <taxon>Eukaryota</taxon>
        <taxon>Fungi</taxon>
        <taxon>Dikarya</taxon>
        <taxon>Ascomycota</taxon>
        <taxon>Pezizomycotina</taxon>
        <taxon>Sordariomycetes</taxon>
        <taxon>Hypocreomycetidae</taxon>
        <taxon>Hypocreales</taxon>
        <taxon>Nectriaceae</taxon>
        <taxon>Thelonectria</taxon>
    </lineage>
</organism>
<feature type="region of interest" description="Disordered" evidence="5">
    <location>
        <begin position="302"/>
        <end position="383"/>
    </location>
</feature>
<evidence type="ECO:0000313" key="8">
    <source>
        <dbReference type="Proteomes" id="UP000777438"/>
    </source>
</evidence>
<feature type="transmembrane region" description="Helical" evidence="6">
    <location>
        <begin position="189"/>
        <end position="213"/>
    </location>
</feature>
<dbReference type="InterPro" id="IPR007568">
    <property type="entry name" value="RTA1"/>
</dbReference>
<dbReference type="PANTHER" id="PTHR31465">
    <property type="entry name" value="PROTEIN RTA1-RELATED"/>
    <property type="match status" value="1"/>
</dbReference>
<dbReference type="Pfam" id="PF04479">
    <property type="entry name" value="RTA1"/>
    <property type="match status" value="1"/>
</dbReference>
<keyword evidence="2 6" id="KW-0812">Transmembrane</keyword>
<feature type="transmembrane region" description="Helical" evidence="6">
    <location>
        <begin position="54"/>
        <end position="73"/>
    </location>
</feature>
<dbReference type="EMBL" id="JAGPYM010000004">
    <property type="protein sequence ID" value="KAH6895722.1"/>
    <property type="molecule type" value="Genomic_DNA"/>
</dbReference>
<name>A0A9P8WES4_9HYPO</name>
<dbReference type="PROSITE" id="PS51257">
    <property type="entry name" value="PROKAR_LIPOPROTEIN"/>
    <property type="match status" value="1"/>
</dbReference>
<comment type="subcellular location">
    <subcellularLocation>
        <location evidence="1">Membrane</location>
        <topology evidence="1">Multi-pass membrane protein</topology>
    </subcellularLocation>
</comment>
<feature type="transmembrane region" description="Helical" evidence="6">
    <location>
        <begin position="229"/>
        <end position="247"/>
    </location>
</feature>
<dbReference type="Proteomes" id="UP000777438">
    <property type="component" value="Unassembled WGS sequence"/>
</dbReference>
<evidence type="ECO:0000256" key="3">
    <source>
        <dbReference type="ARBA" id="ARBA00022989"/>
    </source>
</evidence>
<protein>
    <submittedName>
        <fullName evidence="7">RTA1 like protein-domain-containing protein</fullName>
    </submittedName>
</protein>
<evidence type="ECO:0000256" key="6">
    <source>
        <dbReference type="SAM" id="Phobius"/>
    </source>
</evidence>
<feature type="transmembrane region" description="Helical" evidence="6">
    <location>
        <begin position="106"/>
        <end position="128"/>
    </location>
</feature>
<evidence type="ECO:0000256" key="5">
    <source>
        <dbReference type="SAM" id="MobiDB-lite"/>
    </source>
</evidence>
<keyword evidence="3 6" id="KW-1133">Transmembrane helix</keyword>
<evidence type="ECO:0000256" key="4">
    <source>
        <dbReference type="ARBA" id="ARBA00023136"/>
    </source>
</evidence>
<keyword evidence="4 6" id="KW-0472">Membrane</keyword>
<feature type="compositionally biased region" description="Basic and acidic residues" evidence="5">
    <location>
        <begin position="356"/>
        <end position="374"/>
    </location>
</feature>
<accession>A0A9P8WES4</accession>
<dbReference type="AlphaFoldDB" id="A0A9P8WES4"/>
<comment type="caution">
    <text evidence="7">The sequence shown here is derived from an EMBL/GenBank/DDBJ whole genome shotgun (WGS) entry which is preliminary data.</text>
</comment>
<keyword evidence="8" id="KW-1185">Reference proteome</keyword>
<reference evidence="7 8" key="1">
    <citation type="journal article" date="2021" name="Nat. Commun.">
        <title>Genetic determinants of endophytism in the Arabidopsis root mycobiome.</title>
        <authorList>
            <person name="Mesny F."/>
            <person name="Miyauchi S."/>
            <person name="Thiergart T."/>
            <person name="Pickel B."/>
            <person name="Atanasova L."/>
            <person name="Karlsson M."/>
            <person name="Huettel B."/>
            <person name="Barry K.W."/>
            <person name="Haridas S."/>
            <person name="Chen C."/>
            <person name="Bauer D."/>
            <person name="Andreopoulos W."/>
            <person name="Pangilinan J."/>
            <person name="LaButti K."/>
            <person name="Riley R."/>
            <person name="Lipzen A."/>
            <person name="Clum A."/>
            <person name="Drula E."/>
            <person name="Henrissat B."/>
            <person name="Kohler A."/>
            <person name="Grigoriev I.V."/>
            <person name="Martin F.M."/>
            <person name="Hacquard S."/>
        </authorList>
    </citation>
    <scope>NUCLEOTIDE SEQUENCE [LARGE SCALE GENOMIC DNA]</scope>
    <source>
        <strain evidence="7 8">MPI-CAGE-CH-0241</strain>
    </source>
</reference>
<evidence type="ECO:0000256" key="2">
    <source>
        <dbReference type="ARBA" id="ARBA00022692"/>
    </source>
</evidence>
<evidence type="ECO:0000313" key="7">
    <source>
        <dbReference type="EMBL" id="KAH6895722.1"/>
    </source>
</evidence>